<dbReference type="InterPro" id="IPR013320">
    <property type="entry name" value="ConA-like_dom_sf"/>
</dbReference>
<dbReference type="GO" id="GO:0005773">
    <property type="term" value="C:vacuole"/>
    <property type="evidence" value="ECO:0007669"/>
    <property type="project" value="UniProtKB-SubCell"/>
</dbReference>
<evidence type="ECO:0007829" key="13">
    <source>
        <dbReference type="PDB" id="3UGG"/>
    </source>
</evidence>
<dbReference type="Gene3D" id="2.115.10.20">
    <property type="entry name" value="Glycosyl hydrolase domain, family 43"/>
    <property type="match status" value="1"/>
</dbReference>
<feature type="glycosylation site" description="N-linked (GlcNAc...) asparagine" evidence="14">
    <location>
        <position position="168"/>
    </location>
</feature>
<dbReference type="AlphaFoldDB" id="E3PQS3"/>
<sequence precursor="true">MVDINPFLAFPDQEGDVAVPCSYTSLPDEAQSEEIPASRSKLMKGFLIFFSGILMLGLLMVFVSDQGSKTPSSLSSSVMALVSTSTSPARINPISRGVPEGVPEKAFHMFPDNAVPYPWSNAQLSWQRTAFHFQPERSWMSDPDGPIFYKGWYHFFYQYNPDNPVWGNNTWGHTVSRDLIHWLYLPLALAADQWYDMQGVFSGSATCLPDGRIMMLYTGVTKEMVEMLSLAYPADLSDPLLVEWVKYPGNPILSAPPGVSPTEFRDASTGWYVSNGTWRIAIGAKYNTTGIAMVYETKDFKSFKLLEELLHAVPDTGLWECVDLYPVSTTGEKGLETSVNGPKVKHVLKASIDEQQRDYYAIGTYDLGTNKWTPDNPEEDVGIGLRYDWGKYYASKTFYDPKKQRRVVWAWTKELDSEVADREKGWANVQTIPRTVLLDQKTGTNVLLWPVEEVESLRLSSKEFSKVKAGAGSVVPLDVGTATQLDIIAEFEIDKEALEGTIEADMGYNCTTSGGAAERGVLGPFGLLVSATENLSEQTPVYFYIAKGTDGNFKTFFCLDESRSSKASDVSKQVKGFTVPVLDGEKFTMRLLVDHSIVESFAQGGRSCITSRVYPTEAIYGAAKLFLFNNATGASITASLKIWEMNSAFIQPFHR</sequence>
<dbReference type="SMR" id="E3PQS3"/>
<feature type="domain" description="Beta-fructofuranosidase N-terminal" evidence="10">
    <location>
        <begin position="22"/>
        <end position="124"/>
    </location>
</feature>
<evidence type="ECO:0000259" key="10">
    <source>
        <dbReference type="Pfam" id="PF11837"/>
    </source>
</evidence>
<feature type="domain" description="Glycosyl hydrolase family 32 C-terminal" evidence="9">
    <location>
        <begin position="453"/>
        <end position="644"/>
    </location>
</feature>
<evidence type="ECO:0000256" key="5">
    <source>
        <dbReference type="ARBA" id="ARBA00023295"/>
    </source>
</evidence>
<evidence type="ECO:0000313" key="11">
    <source>
        <dbReference type="EMBL" id="CBM41476.2"/>
    </source>
</evidence>
<evidence type="ECO:0000256" key="4">
    <source>
        <dbReference type="ARBA" id="ARBA00022801"/>
    </source>
</evidence>
<dbReference type="CDD" id="cd18624">
    <property type="entry name" value="GH32_Fruct1-like"/>
    <property type="match status" value="1"/>
</dbReference>
<dbReference type="FunFam" id="2.60.120.560:FF:000002">
    <property type="entry name" value="Beta-fructofuranosidase, insoluble isoenzyme CWINV1"/>
    <property type="match status" value="1"/>
</dbReference>
<evidence type="ECO:0000259" key="9">
    <source>
        <dbReference type="Pfam" id="PF08244"/>
    </source>
</evidence>
<dbReference type="BRENDA" id="3.2.1.154">
    <property type="organism ID" value="8994"/>
</dbReference>
<comment type="subcellular location">
    <subcellularLocation>
        <location evidence="1">Vacuole</location>
    </subcellularLocation>
</comment>
<gene>
    <name evidence="11" type="primary">6-SFT</name>
    <name evidence="11" type="synonym">6-SST</name>
</gene>
<dbReference type="InterPro" id="IPR021792">
    <property type="entry name" value="Beta-fructofuranosidase_N"/>
</dbReference>
<dbReference type="InterPro" id="IPR023296">
    <property type="entry name" value="Glyco_hydro_beta-prop_sf"/>
</dbReference>
<keyword evidence="5 6" id="KW-0326">Glycosidase</keyword>
<evidence type="ECO:0007829" key="12">
    <source>
        <dbReference type="PDB" id="3UGF"/>
    </source>
</evidence>
<dbReference type="PDB" id="3UGH">
    <property type="method" value="X-ray"/>
    <property type="resolution" value="2.90 A"/>
    <property type="chains" value="A/B=110-655"/>
</dbReference>
<proteinExistence type="evidence at protein level"/>
<feature type="disulfide bond" evidence="12 13">
    <location>
        <begin position="510"/>
        <end position="558"/>
    </location>
</feature>
<evidence type="ECO:0000256" key="1">
    <source>
        <dbReference type="ARBA" id="ARBA00004116"/>
    </source>
</evidence>
<dbReference type="SUPFAM" id="SSF75005">
    <property type="entry name" value="Arabinanase/levansucrase/invertase"/>
    <property type="match status" value="1"/>
</dbReference>
<keyword evidence="7" id="KW-0812">Transmembrane</keyword>
<reference evidence="11" key="1">
    <citation type="journal article" date="2011" name="Plant Physiol.">
        <title>Unexpected presence of graminan- and levan-type fructans in the evergreen frost-hardy eudicot Pachysandra terminalis (Buxaceae): purification, cloning, and functional analysis of a 6-SST/6-SFT enzyme.</title>
        <authorList>
            <person name="Van den Ende W."/>
            <person name="Coopman M."/>
            <person name="Clerens S."/>
            <person name="Vergauwen R."/>
            <person name="Le Roy K."/>
            <person name="Lammens W."/>
            <person name="Van Laere A."/>
        </authorList>
    </citation>
    <scope>NUCLEOTIDE SEQUENCE</scope>
    <source>
        <tissue evidence="11">Rhizome</tissue>
    </source>
</reference>
<dbReference type="InterPro" id="IPR001362">
    <property type="entry name" value="Glyco_hydro_32"/>
</dbReference>
<dbReference type="EMBL" id="FN870376">
    <property type="protein sequence ID" value="CBM41476.2"/>
    <property type="molecule type" value="mRNA"/>
</dbReference>
<dbReference type="PDBsum" id="3UGG"/>
<keyword evidence="3" id="KW-0926">Vacuole</keyword>
<dbReference type="SMART" id="SM00640">
    <property type="entry name" value="Glyco_32"/>
    <property type="match status" value="1"/>
</dbReference>
<dbReference type="GO" id="GO:0005975">
    <property type="term" value="P:carbohydrate metabolic process"/>
    <property type="evidence" value="ECO:0007669"/>
    <property type="project" value="InterPro"/>
</dbReference>
<reference evidence="11" key="3">
    <citation type="submission" date="2012-01" db="EMBL/GenBank/DDBJ databases">
        <authorList>
            <person name="Wikstroem N."/>
        </authorList>
    </citation>
    <scope>NUCLEOTIDE SEQUENCE</scope>
    <source>
        <tissue evidence="11">Rhizome</tissue>
    </source>
</reference>
<dbReference type="PANTHER" id="PTHR31953">
    <property type="entry name" value="BETA-FRUCTOFURANOSIDASE, INSOLUBLE ISOENZYME CWINV1-RELATED"/>
    <property type="match status" value="1"/>
</dbReference>
<dbReference type="PDB" id="3UGF">
    <property type="method" value="X-ray"/>
    <property type="resolution" value="1.70 A"/>
    <property type="chains" value="A/B=110-655"/>
</dbReference>
<dbReference type="PDBsum" id="3UGF"/>
<protein>
    <submittedName>
        <fullName evidence="11">Sucrose:(Sucrose/fructan) 6-fructosyltransferase</fullName>
    </submittedName>
</protein>
<keyword evidence="11" id="KW-0808">Transferase</keyword>
<evidence type="ECO:0007829" key="14">
    <source>
        <dbReference type="PDB" id="3UGH"/>
    </source>
</evidence>
<evidence type="ECO:0000256" key="2">
    <source>
        <dbReference type="ARBA" id="ARBA00009902"/>
    </source>
</evidence>
<reference evidence="12 13" key="2">
    <citation type="journal article" date="2012" name="Plant J.">
        <title>Crystal structure of 6-SST/6-SFT from Pachysandra terminalis, a plant fructan biosynthesizing enzyme in complex with its acceptor substrate 6-kestose.</title>
        <authorList>
            <person name="Lammens W."/>
            <person name="Le Roy K."/>
            <person name="Yuan S."/>
            <person name="Vergauwen R."/>
            <person name="Rabijns A."/>
            <person name="Van Laere A."/>
            <person name="Strelkov S.V."/>
            <person name="Van den Ende W."/>
        </authorList>
    </citation>
    <scope>X-RAY CRYSTALLOGRAPHY (1.70 ANGSTROMS) OF 110-655</scope>
    <scope>GLYCOSYLATION AT ASN-168</scope>
    <scope>DISULFIDE BONDS</scope>
</reference>
<dbReference type="GlyCosmos" id="E3PQS3">
    <property type="glycosylation" value="4 sites, No reported glycans"/>
</dbReference>
<keyword evidence="7" id="KW-1133">Transmembrane helix</keyword>
<dbReference type="CAZy" id="GH32">
    <property type="family name" value="Glycoside Hydrolase Family 32"/>
</dbReference>
<feature type="domain" description="Glycosyl hydrolase family 32 N-terminal" evidence="8">
    <location>
        <begin position="132"/>
        <end position="450"/>
    </location>
</feature>
<organism evidence="11">
    <name type="scientific">Pachysandra terminalis</name>
    <name type="common">Carpet box</name>
    <dbReference type="NCBI Taxonomy" id="74825"/>
    <lineage>
        <taxon>Eukaryota</taxon>
        <taxon>Viridiplantae</taxon>
        <taxon>Streptophyta</taxon>
        <taxon>Embryophyta</taxon>
        <taxon>Tracheophyta</taxon>
        <taxon>Spermatophyta</taxon>
        <taxon>Magnoliopsida</taxon>
        <taxon>Buxales</taxon>
        <taxon>Buxaceae</taxon>
        <taxon>Pachysandra</taxon>
    </lineage>
</organism>
<dbReference type="GO" id="GO:0016740">
    <property type="term" value="F:transferase activity"/>
    <property type="evidence" value="ECO:0007669"/>
    <property type="project" value="UniProtKB-KW"/>
</dbReference>
<dbReference type="EvolutionaryTrace" id="E3PQS3"/>
<dbReference type="InterPro" id="IPR013189">
    <property type="entry name" value="Glyco_hydro_32_C"/>
</dbReference>
<comment type="similarity">
    <text evidence="2 6">Belongs to the glycosyl hydrolase 32 family.</text>
</comment>
<accession>E3PQS3</accession>
<dbReference type="PDB" id="3UGG">
    <property type="method" value="X-ray"/>
    <property type="resolution" value="2.90 A"/>
    <property type="chains" value="A/B=110-655"/>
</dbReference>
<dbReference type="Pfam" id="PF00251">
    <property type="entry name" value="Glyco_hydro_32N"/>
    <property type="match status" value="1"/>
</dbReference>
<dbReference type="PDBsum" id="3UGH"/>
<dbReference type="Gene3D" id="2.60.120.560">
    <property type="entry name" value="Exo-inulinase, domain 1"/>
    <property type="match status" value="1"/>
</dbReference>
<evidence type="ECO:0000256" key="3">
    <source>
        <dbReference type="ARBA" id="ARBA00022554"/>
    </source>
</evidence>
<keyword evidence="12 13" id="KW-0002">3D-structure</keyword>
<dbReference type="SUPFAM" id="SSF49899">
    <property type="entry name" value="Concanavalin A-like lectins/glucanases"/>
    <property type="match status" value="1"/>
</dbReference>
<feature type="transmembrane region" description="Helical" evidence="7">
    <location>
        <begin position="45"/>
        <end position="63"/>
    </location>
</feature>
<evidence type="ECO:0000256" key="6">
    <source>
        <dbReference type="RuleBase" id="RU362110"/>
    </source>
</evidence>
<dbReference type="Pfam" id="PF08244">
    <property type="entry name" value="Glyco_hydro_32C"/>
    <property type="match status" value="1"/>
</dbReference>
<dbReference type="InterPro" id="IPR050551">
    <property type="entry name" value="Fructan_Metab_Enzymes"/>
</dbReference>
<evidence type="ECO:0000259" key="8">
    <source>
        <dbReference type="Pfam" id="PF00251"/>
    </source>
</evidence>
<evidence type="ECO:0000256" key="7">
    <source>
        <dbReference type="SAM" id="Phobius"/>
    </source>
</evidence>
<dbReference type="Pfam" id="PF11837">
    <property type="entry name" value="INV_N"/>
    <property type="match status" value="1"/>
</dbReference>
<dbReference type="InterPro" id="IPR013148">
    <property type="entry name" value="Glyco_hydro_32_N"/>
</dbReference>
<dbReference type="GO" id="GO:0004564">
    <property type="term" value="F:beta-fructofuranosidase activity"/>
    <property type="evidence" value="ECO:0007669"/>
    <property type="project" value="InterPro"/>
</dbReference>
<keyword evidence="4 6" id="KW-0378">Hydrolase</keyword>
<name>E3PQS3_PACTE</name>
<keyword evidence="7" id="KW-0472">Membrane</keyword>